<name>A0ABU0MRJ7_9PROT</name>
<protein>
    <submittedName>
        <fullName evidence="5">Polysaccharide export outer membrane protein</fullName>
    </submittedName>
</protein>
<proteinExistence type="predicted"/>
<dbReference type="Pfam" id="PF02563">
    <property type="entry name" value="Poly_export"/>
    <property type="match status" value="1"/>
</dbReference>
<sequence>MITGTMITGKRFARRAAPRRPSCPVPNCPVANGPTPAGPGRRRLGPALTLAGLLALAPLLAACGSAALEEAPLTVEQGGRAPDYRIGPLDTIHVEVWQAPEFSTTAPVRPDGRISMPMLQEVVAAGKTPEELARDIKKSLTAYMPDALVTVTLSSFADASEQQVQVVGEAVKPTAIRYRQRMRMLDVMIAAGGLTKFADGNRAVLVRQFGGGERSYRVRLDDLLKDGMVKANVPILPGDIVIIPETYF</sequence>
<keyword evidence="6" id="KW-1185">Reference proteome</keyword>
<dbReference type="EMBL" id="JAUSVU010000023">
    <property type="protein sequence ID" value="MDQ0536109.1"/>
    <property type="molecule type" value="Genomic_DNA"/>
</dbReference>
<evidence type="ECO:0000259" key="3">
    <source>
        <dbReference type="Pfam" id="PF02563"/>
    </source>
</evidence>
<dbReference type="RefSeq" id="WP_246513176.1">
    <property type="nucleotide sequence ID" value="NZ_JAGINO010000013.1"/>
</dbReference>
<evidence type="ECO:0000313" key="5">
    <source>
        <dbReference type="EMBL" id="MDQ0536109.1"/>
    </source>
</evidence>
<dbReference type="NCBIfam" id="TIGR03027">
    <property type="entry name" value="pepcterm_export"/>
    <property type="match status" value="1"/>
</dbReference>
<evidence type="ECO:0000256" key="2">
    <source>
        <dbReference type="SAM" id="MobiDB-lite"/>
    </source>
</evidence>
<organism evidence="5 6">
    <name type="scientific">Azospirillum picis</name>
    <dbReference type="NCBI Taxonomy" id="488438"/>
    <lineage>
        <taxon>Bacteria</taxon>
        <taxon>Pseudomonadati</taxon>
        <taxon>Pseudomonadota</taxon>
        <taxon>Alphaproteobacteria</taxon>
        <taxon>Rhodospirillales</taxon>
        <taxon>Azospirillaceae</taxon>
        <taxon>Azospirillum</taxon>
    </lineage>
</organism>
<dbReference type="Gene3D" id="3.30.1950.10">
    <property type="entry name" value="wza like domain"/>
    <property type="match status" value="1"/>
</dbReference>
<evidence type="ECO:0000313" key="6">
    <source>
        <dbReference type="Proteomes" id="UP001244552"/>
    </source>
</evidence>
<accession>A0ABU0MRJ7</accession>
<feature type="region of interest" description="Disordered" evidence="2">
    <location>
        <begin position="13"/>
        <end position="39"/>
    </location>
</feature>
<gene>
    <name evidence="5" type="ORF">QO018_005000</name>
</gene>
<dbReference type="InterPro" id="IPR017477">
    <property type="entry name" value="PEP-CTERM_polysacc_export"/>
</dbReference>
<reference evidence="5 6" key="1">
    <citation type="submission" date="2023-07" db="EMBL/GenBank/DDBJ databases">
        <title>Genomic Encyclopedia of Type Strains, Phase IV (KMG-IV): sequencing the most valuable type-strain genomes for metagenomic binning, comparative biology and taxonomic classification.</title>
        <authorList>
            <person name="Goeker M."/>
        </authorList>
    </citation>
    <scope>NUCLEOTIDE SEQUENCE [LARGE SCALE GENOMIC DNA]</scope>
    <source>
        <strain evidence="5 6">DSM 19922</strain>
    </source>
</reference>
<feature type="domain" description="Polysaccharide export protein N-terminal" evidence="3">
    <location>
        <begin position="81"/>
        <end position="153"/>
    </location>
</feature>
<dbReference type="Proteomes" id="UP001244552">
    <property type="component" value="Unassembled WGS sequence"/>
</dbReference>
<dbReference type="PANTHER" id="PTHR33619">
    <property type="entry name" value="POLYSACCHARIDE EXPORT PROTEIN GFCE-RELATED"/>
    <property type="match status" value="1"/>
</dbReference>
<dbReference type="Gene3D" id="3.10.560.10">
    <property type="entry name" value="Outer membrane lipoprotein wza domain like"/>
    <property type="match status" value="1"/>
</dbReference>
<dbReference type="InterPro" id="IPR049712">
    <property type="entry name" value="Poly_export"/>
</dbReference>
<dbReference type="PANTHER" id="PTHR33619:SF3">
    <property type="entry name" value="POLYSACCHARIDE EXPORT PROTEIN GFCE-RELATED"/>
    <property type="match status" value="1"/>
</dbReference>
<dbReference type="Pfam" id="PF10531">
    <property type="entry name" value="SLBB"/>
    <property type="match status" value="1"/>
</dbReference>
<keyword evidence="1" id="KW-0732">Signal</keyword>
<evidence type="ECO:0000259" key="4">
    <source>
        <dbReference type="Pfam" id="PF10531"/>
    </source>
</evidence>
<dbReference type="InterPro" id="IPR019554">
    <property type="entry name" value="Soluble_ligand-bd"/>
</dbReference>
<evidence type="ECO:0000256" key="1">
    <source>
        <dbReference type="ARBA" id="ARBA00022729"/>
    </source>
</evidence>
<dbReference type="InterPro" id="IPR003715">
    <property type="entry name" value="Poly_export_N"/>
</dbReference>
<comment type="caution">
    <text evidence="5">The sequence shown here is derived from an EMBL/GenBank/DDBJ whole genome shotgun (WGS) entry which is preliminary data.</text>
</comment>
<feature type="domain" description="Soluble ligand binding" evidence="4">
    <location>
        <begin position="164"/>
        <end position="214"/>
    </location>
</feature>